<organism evidence="2 3">
    <name type="scientific">Rotaria magnacalcarata</name>
    <dbReference type="NCBI Taxonomy" id="392030"/>
    <lineage>
        <taxon>Eukaryota</taxon>
        <taxon>Metazoa</taxon>
        <taxon>Spiralia</taxon>
        <taxon>Gnathifera</taxon>
        <taxon>Rotifera</taxon>
        <taxon>Eurotatoria</taxon>
        <taxon>Bdelloidea</taxon>
        <taxon>Philodinida</taxon>
        <taxon>Philodinidae</taxon>
        <taxon>Rotaria</taxon>
    </lineage>
</organism>
<dbReference type="EMBL" id="CAJOBI010139395">
    <property type="protein sequence ID" value="CAF4760628.1"/>
    <property type="molecule type" value="Genomic_DNA"/>
</dbReference>
<protein>
    <submittedName>
        <fullName evidence="2">Uncharacterized protein</fullName>
    </submittedName>
</protein>
<keyword evidence="1" id="KW-1015">Disulfide bond</keyword>
<comment type="caution">
    <text evidence="2">The sequence shown here is derived from an EMBL/GenBank/DDBJ whole genome shotgun (WGS) entry which is preliminary data.</text>
</comment>
<feature type="non-terminal residue" evidence="2">
    <location>
        <position position="1"/>
    </location>
</feature>
<feature type="non-terminal residue" evidence="2">
    <location>
        <position position="80"/>
    </location>
</feature>
<dbReference type="Gene3D" id="4.10.400.10">
    <property type="entry name" value="Low-density Lipoprotein Receptor"/>
    <property type="match status" value="1"/>
</dbReference>
<dbReference type="SUPFAM" id="SSF57424">
    <property type="entry name" value="LDL receptor-like module"/>
    <property type="match status" value="1"/>
</dbReference>
<dbReference type="Proteomes" id="UP000676336">
    <property type="component" value="Unassembled WGS sequence"/>
</dbReference>
<evidence type="ECO:0000256" key="1">
    <source>
        <dbReference type="ARBA" id="ARBA00023157"/>
    </source>
</evidence>
<dbReference type="AlphaFoldDB" id="A0A8S3B105"/>
<gene>
    <name evidence="2" type="ORF">SMN809_LOCUS45529</name>
</gene>
<dbReference type="InterPro" id="IPR036055">
    <property type="entry name" value="LDL_receptor-like_sf"/>
</dbReference>
<accession>A0A8S3B105</accession>
<proteinExistence type="predicted"/>
<sequence length="80" mass="9133">IYTDESQCNYWPCNNMYSQCDGFWTCPNGKDEENCTQTPCQSETYPCISPYNYSLICLSSQRVNDGIDDCLGAMDELRSC</sequence>
<evidence type="ECO:0000313" key="3">
    <source>
        <dbReference type="Proteomes" id="UP000676336"/>
    </source>
</evidence>
<evidence type="ECO:0000313" key="2">
    <source>
        <dbReference type="EMBL" id="CAF4760628.1"/>
    </source>
</evidence>
<reference evidence="2" key="1">
    <citation type="submission" date="2021-02" db="EMBL/GenBank/DDBJ databases">
        <authorList>
            <person name="Nowell W R."/>
        </authorList>
    </citation>
    <scope>NUCLEOTIDE SEQUENCE</scope>
</reference>
<name>A0A8S3B105_9BILA</name>